<dbReference type="AlphaFoldDB" id="A0A163CG04"/>
<organism evidence="1 4">
    <name type="scientific">Hydrogenophaga crassostreae</name>
    <dbReference type="NCBI Taxonomy" id="1763535"/>
    <lineage>
        <taxon>Bacteria</taxon>
        <taxon>Pseudomonadati</taxon>
        <taxon>Pseudomonadota</taxon>
        <taxon>Betaproteobacteria</taxon>
        <taxon>Burkholderiales</taxon>
        <taxon>Comamonadaceae</taxon>
        <taxon>Hydrogenophaga</taxon>
    </lineage>
</organism>
<dbReference type="EMBL" id="CP017476">
    <property type="protein sequence ID" value="AOW13652.1"/>
    <property type="molecule type" value="Genomic_DNA"/>
</dbReference>
<gene>
    <name evidence="1" type="ORF">LPB072_13125</name>
    <name evidence="2" type="ORF">LPB72_11745</name>
</gene>
<evidence type="ECO:0000313" key="2">
    <source>
        <dbReference type="EMBL" id="OAD41948.1"/>
    </source>
</evidence>
<keyword evidence="3" id="KW-1185">Reference proteome</keyword>
<reference evidence="1 4" key="2">
    <citation type="submission" date="2016-10" db="EMBL/GenBank/DDBJ databases">
        <title>Hydorgenophaga sp. LPB0072 isolated from gastropod.</title>
        <authorList>
            <person name="Kim E."/>
            <person name="Yi H."/>
        </authorList>
    </citation>
    <scope>NUCLEOTIDE SEQUENCE [LARGE SCALE GENOMIC DNA]</scope>
    <source>
        <strain evidence="1 4">LPB0072</strain>
    </source>
</reference>
<evidence type="ECO:0000313" key="4">
    <source>
        <dbReference type="Proteomes" id="UP000185680"/>
    </source>
</evidence>
<accession>A0A163CG04</accession>
<dbReference type="Proteomes" id="UP000185680">
    <property type="component" value="Chromosome"/>
</dbReference>
<dbReference type="Proteomes" id="UP000185657">
    <property type="component" value="Unassembled WGS sequence"/>
</dbReference>
<evidence type="ECO:0000313" key="1">
    <source>
        <dbReference type="EMBL" id="AOW13652.1"/>
    </source>
</evidence>
<dbReference type="STRING" id="1763535.LPB072_13125"/>
<evidence type="ECO:0000313" key="3">
    <source>
        <dbReference type="Proteomes" id="UP000185657"/>
    </source>
</evidence>
<protein>
    <submittedName>
        <fullName evidence="1">Uncharacterized protein</fullName>
    </submittedName>
</protein>
<dbReference type="KEGG" id="hyl:LPB072_13125"/>
<sequence length="133" mass="13958">MLACLASGARAGNGGAPVPMLADLHRAANGLNTYRVSETCDGVRGYRDGERLVTGGGNPVQAPAWLTNRWPGITRSVSSGPDAGALSSRCPRFEQQLAMTAHGARCDTRCLICPHAKVTLANACQPFVKRLPA</sequence>
<name>A0A163CG04_9BURK</name>
<reference evidence="2 3" key="1">
    <citation type="submission" date="2016-02" db="EMBL/GenBank/DDBJ databases">
        <title>Draft genome sequence of Hydrogenophaga sp. LPB0072.</title>
        <authorList>
            <person name="Shin S.-K."/>
            <person name="Yi H."/>
        </authorList>
    </citation>
    <scope>NUCLEOTIDE SEQUENCE [LARGE SCALE GENOMIC DNA]</scope>
    <source>
        <strain evidence="2 3">LPB0072</strain>
    </source>
</reference>
<proteinExistence type="predicted"/>
<dbReference type="EMBL" id="LVWD01000013">
    <property type="protein sequence ID" value="OAD41948.1"/>
    <property type="molecule type" value="Genomic_DNA"/>
</dbReference>